<dbReference type="Proteomes" id="UP001518976">
    <property type="component" value="Unassembled WGS sequence"/>
</dbReference>
<keyword evidence="2" id="KW-0732">Signal</keyword>
<proteinExistence type="predicted"/>
<name>A0ABS3X0J4_9ACTN</name>
<feature type="signal peptide" evidence="2">
    <location>
        <begin position="1"/>
        <end position="26"/>
    </location>
</feature>
<accession>A0ABS3X0J4</accession>
<dbReference type="EMBL" id="JAFFZN010000028">
    <property type="protein sequence ID" value="MBO8188892.1"/>
    <property type="molecule type" value="Genomic_DNA"/>
</dbReference>
<keyword evidence="4" id="KW-1185">Reference proteome</keyword>
<feature type="chain" id="PRO_5046621386" description="Lipoprotein" evidence="2">
    <location>
        <begin position="27"/>
        <end position="227"/>
    </location>
</feature>
<reference evidence="3 4" key="1">
    <citation type="submission" date="2021-02" db="EMBL/GenBank/DDBJ databases">
        <title>Streptomyces spirodelae sp. nov., isolated from duckweed.</title>
        <authorList>
            <person name="Saimee Y."/>
            <person name="Duangmal K."/>
        </authorList>
    </citation>
    <scope>NUCLEOTIDE SEQUENCE [LARGE SCALE GENOMIC DNA]</scope>
    <source>
        <strain evidence="3 4">DW4-2</strain>
    </source>
</reference>
<evidence type="ECO:0000256" key="1">
    <source>
        <dbReference type="SAM" id="MobiDB-lite"/>
    </source>
</evidence>
<feature type="compositionally biased region" description="Gly residues" evidence="1">
    <location>
        <begin position="26"/>
        <end position="37"/>
    </location>
</feature>
<sequence length="227" mass="23597">MTAPSARRTAATVLALALALALPGCGAVGGDDQGGNGGKERAHAGATRQSPAPGASAGTGPSPDASPSATGESSEPAAPPKGGVPEPEDVDQKDPDAVGKGALTAMWTYDTDVDRGPQDAGVRTADAGWLTETYARRLRDHRSGSAPGAQWETWSQHRAYTTVELAKTEDASKPGDTDTVAWRQWTLTTTPHGRDGWKQQPTTVVAFVHLVRAAAGKPWRVADITVR</sequence>
<feature type="region of interest" description="Disordered" evidence="1">
    <location>
        <begin position="24"/>
        <end position="97"/>
    </location>
</feature>
<evidence type="ECO:0008006" key="5">
    <source>
        <dbReference type="Google" id="ProtNLM"/>
    </source>
</evidence>
<evidence type="ECO:0000313" key="4">
    <source>
        <dbReference type="Proteomes" id="UP001518976"/>
    </source>
</evidence>
<evidence type="ECO:0000313" key="3">
    <source>
        <dbReference type="EMBL" id="MBO8188892.1"/>
    </source>
</evidence>
<organism evidence="3 4">
    <name type="scientific">Streptomyces spirodelae</name>
    <dbReference type="NCBI Taxonomy" id="2812904"/>
    <lineage>
        <taxon>Bacteria</taxon>
        <taxon>Bacillati</taxon>
        <taxon>Actinomycetota</taxon>
        <taxon>Actinomycetes</taxon>
        <taxon>Kitasatosporales</taxon>
        <taxon>Streptomycetaceae</taxon>
        <taxon>Streptomyces</taxon>
    </lineage>
</organism>
<dbReference type="RefSeq" id="WP_209267666.1">
    <property type="nucleotide sequence ID" value="NZ_JAFFZN010000028.1"/>
</dbReference>
<gene>
    <name evidence="3" type="ORF">JW592_26000</name>
</gene>
<evidence type="ECO:0000256" key="2">
    <source>
        <dbReference type="SAM" id="SignalP"/>
    </source>
</evidence>
<comment type="caution">
    <text evidence="3">The sequence shown here is derived from an EMBL/GenBank/DDBJ whole genome shotgun (WGS) entry which is preliminary data.</text>
</comment>
<protein>
    <recommendedName>
        <fullName evidence="5">Lipoprotein</fullName>
    </recommendedName>
</protein>